<evidence type="ECO:0000256" key="7">
    <source>
        <dbReference type="SAM" id="MobiDB-lite"/>
    </source>
</evidence>
<dbReference type="InterPro" id="IPR033116">
    <property type="entry name" value="TRYPSIN_SER"/>
</dbReference>
<dbReference type="OMA" id="GMTCYSG"/>
<accession>A0A8C4UDM7</accession>
<keyword evidence="3 6" id="KW-0378">Hydrolase</keyword>
<protein>
    <recommendedName>
        <fullName evidence="8">Peptidase S1 domain-containing protein</fullName>
    </recommendedName>
</protein>
<dbReference type="SMART" id="SM00020">
    <property type="entry name" value="Tryp_SPc"/>
    <property type="match status" value="1"/>
</dbReference>
<dbReference type="GO" id="GO:0030141">
    <property type="term" value="C:secretory granule"/>
    <property type="evidence" value="ECO:0007669"/>
    <property type="project" value="TreeGrafter"/>
</dbReference>
<dbReference type="PANTHER" id="PTHR24271">
    <property type="entry name" value="KALLIKREIN-RELATED"/>
    <property type="match status" value="1"/>
</dbReference>
<name>A0A8C4UDM7_FALTI</name>
<dbReference type="InterPro" id="IPR001254">
    <property type="entry name" value="Trypsin_dom"/>
</dbReference>
<dbReference type="SUPFAM" id="SSF50494">
    <property type="entry name" value="Trypsin-like serine proteases"/>
    <property type="match status" value="1"/>
</dbReference>
<feature type="region of interest" description="Disordered" evidence="7">
    <location>
        <begin position="1"/>
        <end position="41"/>
    </location>
</feature>
<evidence type="ECO:0000256" key="1">
    <source>
        <dbReference type="ARBA" id="ARBA00009228"/>
    </source>
</evidence>
<dbReference type="CDD" id="cd00190">
    <property type="entry name" value="Tryp_SPc"/>
    <property type="match status" value="1"/>
</dbReference>
<evidence type="ECO:0000313" key="10">
    <source>
        <dbReference type="Proteomes" id="UP000694562"/>
    </source>
</evidence>
<dbReference type="Ensembl" id="ENSFTIT00000011442.1">
    <property type="protein sequence ID" value="ENSFTIP00000010963.1"/>
    <property type="gene ID" value="ENSFTIG00000007353.1"/>
</dbReference>
<proteinExistence type="inferred from homology"/>
<dbReference type="PROSITE" id="PS50240">
    <property type="entry name" value="TRYPSIN_DOM"/>
    <property type="match status" value="1"/>
</dbReference>
<evidence type="ECO:0000256" key="6">
    <source>
        <dbReference type="RuleBase" id="RU363034"/>
    </source>
</evidence>
<dbReference type="InterPro" id="IPR018114">
    <property type="entry name" value="TRYPSIN_HIS"/>
</dbReference>
<reference evidence="9" key="2">
    <citation type="submission" date="2025-09" db="UniProtKB">
        <authorList>
            <consortium name="Ensembl"/>
        </authorList>
    </citation>
    <scope>IDENTIFICATION</scope>
</reference>
<dbReference type="PANTHER" id="PTHR24271:SF48">
    <property type="entry name" value="KALLIKREIN-14"/>
    <property type="match status" value="1"/>
</dbReference>
<evidence type="ECO:0000259" key="8">
    <source>
        <dbReference type="PROSITE" id="PS50240"/>
    </source>
</evidence>
<feature type="region of interest" description="Disordered" evidence="7">
    <location>
        <begin position="75"/>
        <end position="103"/>
    </location>
</feature>
<evidence type="ECO:0000313" key="9">
    <source>
        <dbReference type="Ensembl" id="ENSFTIP00000010963.1"/>
    </source>
</evidence>
<dbReference type="FunFam" id="2.40.10.10:FF:000010">
    <property type="entry name" value="Kallikrein related peptidase 11"/>
    <property type="match status" value="1"/>
</dbReference>
<dbReference type="Proteomes" id="UP000694562">
    <property type="component" value="Unplaced"/>
</dbReference>
<dbReference type="PROSITE" id="PS00134">
    <property type="entry name" value="TRYPSIN_HIS"/>
    <property type="match status" value="1"/>
</dbReference>
<dbReference type="GO" id="GO:0004252">
    <property type="term" value="F:serine-type endopeptidase activity"/>
    <property type="evidence" value="ECO:0007669"/>
    <property type="project" value="InterPro"/>
</dbReference>
<evidence type="ECO:0000256" key="4">
    <source>
        <dbReference type="ARBA" id="ARBA00022825"/>
    </source>
</evidence>
<keyword evidence="10" id="KW-1185">Reference proteome</keyword>
<keyword evidence="5" id="KW-1015">Disulfide bond</keyword>
<dbReference type="InterPro" id="IPR001314">
    <property type="entry name" value="Peptidase_S1A"/>
</dbReference>
<keyword evidence="4 6" id="KW-0720">Serine protease</keyword>
<evidence type="ECO:0000256" key="2">
    <source>
        <dbReference type="ARBA" id="ARBA00022670"/>
    </source>
</evidence>
<sequence>MGPPHTHPRCSPTIPETHTHPQLPPQEVTPTPWPPPSPMRCPRDPMAAHWTSTHPPMGPPRCPLSNLWTSWSPHHPLGHKSGDVGTEPTRRSQPTRVPEGAWHRRGPLTTCVPLVPTASRNVLWVIEGTSCDLPWQAALFQGEKFICGGTLVHQNWVLTAAHCYVPGFITVRLGGRRHRDSGRTEQLRRSAKVFKYPRYNETNKDGDLMLLKFLLPVHVNKEVKPLPLASHCPVPGKTCQISGWGSTTSPEVTFPEDLHCTKVTIVSEEQCRRVYPNSITSNMVCAGESRSRADSCQGDSGGPLMCDGRLQGIVSWGPGVCGDPKKPGVYVNLCKYTQWLQDTMRRN</sequence>
<comment type="similarity">
    <text evidence="1">Belongs to the peptidase S1 family. Snake venom subfamily.</text>
</comment>
<dbReference type="PRINTS" id="PR00722">
    <property type="entry name" value="CHYMOTRYPSIN"/>
</dbReference>
<keyword evidence="2 6" id="KW-0645">Protease</keyword>
<dbReference type="GO" id="GO:0006508">
    <property type="term" value="P:proteolysis"/>
    <property type="evidence" value="ECO:0007669"/>
    <property type="project" value="UniProtKB-KW"/>
</dbReference>
<dbReference type="InterPro" id="IPR009003">
    <property type="entry name" value="Peptidase_S1_PA"/>
</dbReference>
<dbReference type="AlphaFoldDB" id="A0A8C4UDM7"/>
<feature type="domain" description="Peptidase S1" evidence="8">
    <location>
        <begin position="125"/>
        <end position="345"/>
    </location>
</feature>
<evidence type="ECO:0000256" key="5">
    <source>
        <dbReference type="ARBA" id="ARBA00023157"/>
    </source>
</evidence>
<dbReference type="InterPro" id="IPR043504">
    <property type="entry name" value="Peptidase_S1_PA_chymotrypsin"/>
</dbReference>
<dbReference type="OrthoDB" id="546450at2759"/>
<dbReference type="Pfam" id="PF00089">
    <property type="entry name" value="Trypsin"/>
    <property type="match status" value="1"/>
</dbReference>
<dbReference type="PROSITE" id="PS00135">
    <property type="entry name" value="TRYPSIN_SER"/>
    <property type="match status" value="1"/>
</dbReference>
<dbReference type="Gene3D" id="2.40.10.10">
    <property type="entry name" value="Trypsin-like serine proteases"/>
    <property type="match status" value="2"/>
</dbReference>
<organism evidence="9 10">
    <name type="scientific">Falco tinnunculus</name>
    <name type="common">Common kestrel</name>
    <dbReference type="NCBI Taxonomy" id="100819"/>
    <lineage>
        <taxon>Eukaryota</taxon>
        <taxon>Metazoa</taxon>
        <taxon>Chordata</taxon>
        <taxon>Craniata</taxon>
        <taxon>Vertebrata</taxon>
        <taxon>Euteleostomi</taxon>
        <taxon>Archelosauria</taxon>
        <taxon>Archosauria</taxon>
        <taxon>Dinosauria</taxon>
        <taxon>Saurischia</taxon>
        <taxon>Theropoda</taxon>
        <taxon>Coelurosauria</taxon>
        <taxon>Aves</taxon>
        <taxon>Neognathae</taxon>
        <taxon>Neoaves</taxon>
        <taxon>Telluraves</taxon>
        <taxon>Australaves</taxon>
        <taxon>Falconiformes</taxon>
        <taxon>Falconidae</taxon>
        <taxon>Falco</taxon>
    </lineage>
</organism>
<evidence type="ECO:0000256" key="3">
    <source>
        <dbReference type="ARBA" id="ARBA00022801"/>
    </source>
</evidence>
<reference evidence="9" key="1">
    <citation type="submission" date="2025-08" db="UniProtKB">
        <authorList>
            <consortium name="Ensembl"/>
        </authorList>
    </citation>
    <scope>IDENTIFICATION</scope>
</reference>